<dbReference type="EMBL" id="JACIEP010000001">
    <property type="protein sequence ID" value="MBB4034411.1"/>
    <property type="molecule type" value="Genomic_DNA"/>
</dbReference>
<dbReference type="Proteomes" id="UP000555103">
    <property type="component" value="Unassembled WGS sequence"/>
</dbReference>
<dbReference type="PROSITE" id="PS51257">
    <property type="entry name" value="PROKAR_LIPOPROTEIN"/>
    <property type="match status" value="1"/>
</dbReference>
<reference evidence="1 2" key="1">
    <citation type="submission" date="2020-08" db="EMBL/GenBank/DDBJ databases">
        <title>Genomic Encyclopedia of Type Strains, Phase IV (KMG-IV): sequencing the most valuable type-strain genomes for metagenomic binning, comparative biology and taxonomic classification.</title>
        <authorList>
            <person name="Goeker M."/>
        </authorList>
    </citation>
    <scope>NUCLEOTIDE SEQUENCE [LARGE SCALE GENOMIC DNA]</scope>
    <source>
        <strain evidence="1 2">DSM 104969</strain>
    </source>
</reference>
<accession>A0A840CGR6</accession>
<evidence type="ECO:0008006" key="3">
    <source>
        <dbReference type="Google" id="ProtNLM"/>
    </source>
</evidence>
<comment type="caution">
    <text evidence="1">The sequence shown here is derived from an EMBL/GenBank/DDBJ whole genome shotgun (WGS) entry which is preliminary data.</text>
</comment>
<proteinExistence type="predicted"/>
<name>A0A840CGR6_9BACT</name>
<dbReference type="RefSeq" id="WP_183305350.1">
    <property type="nucleotide sequence ID" value="NZ_JACIEP010000001.1"/>
</dbReference>
<organism evidence="1 2">
    <name type="scientific">Dysgonomonas hofstadii</name>
    <dbReference type="NCBI Taxonomy" id="637886"/>
    <lineage>
        <taxon>Bacteria</taxon>
        <taxon>Pseudomonadati</taxon>
        <taxon>Bacteroidota</taxon>
        <taxon>Bacteroidia</taxon>
        <taxon>Bacteroidales</taxon>
        <taxon>Dysgonomonadaceae</taxon>
        <taxon>Dysgonomonas</taxon>
    </lineage>
</organism>
<keyword evidence="2" id="KW-1185">Reference proteome</keyword>
<protein>
    <recommendedName>
        <fullName evidence="3">Glycosyl hydrolase family 30 beta sandwich domain-containing protein</fullName>
    </recommendedName>
</protein>
<evidence type="ECO:0000313" key="1">
    <source>
        <dbReference type="EMBL" id="MBB4034411.1"/>
    </source>
</evidence>
<gene>
    <name evidence="1" type="ORF">GGR21_000296</name>
</gene>
<sequence>MKKVFCVFVSFAVILMACDGKEGESGLVGSEPTSPTDGSAVVIDFSESGLPRLDIKRGYVLRPAIDRLNTRIMDELKALPDMGMQLVAMPKDLNQFDENWKTNPRGDYFLSYRSMGNSYLGGDGEKEEFSKNSEGGIDVSINSKYLELCRTARNLGLQLIVQCSGVPVEGKEDGSVEHLFPLDDRRSFHGSARYYPLPAPGNYEANANVIFEWMKKLHDELGGGNTIYAGNQEPSHTTGYFNGTQTDAATIQNLQVYPAIWKPIAMKLQNGGMLSAVSQLNEVYSHYDPSVESIVSKGVPMDYYSIQNYRAQNNRTILTSVKNALEKYGLSTSKKVLFNRYDYGEMPGLTTNDLRFGTAPGIIKFLESELVLCEYADMVYGYCFFTGAQSYEMMNSTFTFLNRMPQMRKKILNIPDGLKYIASADENKVSVIIWNPGDNDCLFDLDASGAGSGTAELSILKGSESEISQYSPAGWDQTSKKISGIDIKGKEFILITLQL</sequence>
<evidence type="ECO:0000313" key="2">
    <source>
        <dbReference type="Proteomes" id="UP000555103"/>
    </source>
</evidence>
<dbReference type="AlphaFoldDB" id="A0A840CGR6"/>